<proteinExistence type="predicted"/>
<dbReference type="EMBL" id="CAJVNV010000122">
    <property type="protein sequence ID" value="CAG8063487.1"/>
    <property type="molecule type" value="Genomic_DNA"/>
</dbReference>
<dbReference type="OrthoDB" id="5234589at2759"/>
<name>A0A9W4HJZ4_PENNA</name>
<evidence type="ECO:0000313" key="1">
    <source>
        <dbReference type="EMBL" id="CAG8063487.1"/>
    </source>
</evidence>
<sequence length="249" mass="28379">MHSSSSYLNSTSTALNLLYPAPAGHPAFIIHLPSFQHIPNSYAIRLNYTLSLPYQPFYKLNSTTSLTSGNMAGTRSSPEVTTASLPALDVQYENKFKDYELSDITHIVVHLSVVTLRNIMKSNTDISNKYDNEAYLDIVGKMLSVALFGNETQLEWLGTERVGRRKFIAFTNIKNKEKLVQNQSLRYGKLKVVEVMFIRTNPRETQKIFWRPARKIVFRRVLIKVHNSVERAWVRVVTTRAGVISQELA</sequence>
<dbReference type="AlphaFoldDB" id="A0A9W4HJZ4"/>
<organism evidence="1 2">
    <name type="scientific">Penicillium nalgiovense</name>
    <dbReference type="NCBI Taxonomy" id="60175"/>
    <lineage>
        <taxon>Eukaryota</taxon>
        <taxon>Fungi</taxon>
        <taxon>Dikarya</taxon>
        <taxon>Ascomycota</taxon>
        <taxon>Pezizomycotina</taxon>
        <taxon>Eurotiomycetes</taxon>
        <taxon>Eurotiomycetidae</taxon>
        <taxon>Eurotiales</taxon>
        <taxon>Aspergillaceae</taxon>
        <taxon>Penicillium</taxon>
    </lineage>
</organism>
<comment type="caution">
    <text evidence="1">The sequence shown here is derived from an EMBL/GenBank/DDBJ whole genome shotgun (WGS) entry which is preliminary data.</text>
</comment>
<evidence type="ECO:0000313" key="2">
    <source>
        <dbReference type="Proteomes" id="UP001153461"/>
    </source>
</evidence>
<protein>
    <submittedName>
        <fullName evidence="1">Uncharacterized protein</fullName>
    </submittedName>
</protein>
<reference evidence="1" key="1">
    <citation type="submission" date="2021-07" db="EMBL/GenBank/DDBJ databases">
        <authorList>
            <person name="Branca A.L. A."/>
        </authorList>
    </citation>
    <scope>NUCLEOTIDE SEQUENCE</scope>
</reference>
<dbReference type="Proteomes" id="UP001153461">
    <property type="component" value="Unassembled WGS sequence"/>
</dbReference>
<accession>A0A9W4HJZ4</accession>
<gene>
    <name evidence="1" type="ORF">PNAL_LOCUS3644</name>
</gene>